<dbReference type="EMBL" id="JBHUDY010000001">
    <property type="protein sequence ID" value="MFD1612360.1"/>
    <property type="molecule type" value="Genomic_DNA"/>
</dbReference>
<evidence type="ECO:0000313" key="3">
    <source>
        <dbReference type="Proteomes" id="UP001597115"/>
    </source>
</evidence>
<dbReference type="PANTHER" id="PTHR22617">
    <property type="entry name" value="CHEMOTAXIS SENSOR HISTIDINE KINASE-RELATED"/>
    <property type="match status" value="1"/>
</dbReference>
<proteinExistence type="predicted"/>
<dbReference type="SMART" id="SM00260">
    <property type="entry name" value="CheW"/>
    <property type="match status" value="3"/>
</dbReference>
<dbReference type="Gene3D" id="2.40.50.180">
    <property type="entry name" value="CheA-289, Domain 4"/>
    <property type="match status" value="3"/>
</dbReference>
<organism evidence="2 3">
    <name type="scientific">Sphingomonas tabacisoli</name>
    <dbReference type="NCBI Taxonomy" id="2249466"/>
    <lineage>
        <taxon>Bacteria</taxon>
        <taxon>Pseudomonadati</taxon>
        <taxon>Pseudomonadota</taxon>
        <taxon>Alphaproteobacteria</taxon>
        <taxon>Sphingomonadales</taxon>
        <taxon>Sphingomonadaceae</taxon>
        <taxon>Sphingomonas</taxon>
    </lineage>
</organism>
<evidence type="ECO:0000313" key="2">
    <source>
        <dbReference type="EMBL" id="MFD1612360.1"/>
    </source>
</evidence>
<feature type="domain" description="CheW-like" evidence="1">
    <location>
        <begin position="298"/>
        <end position="439"/>
    </location>
</feature>
<dbReference type="SUPFAM" id="SSF50341">
    <property type="entry name" value="CheW-like"/>
    <property type="match status" value="3"/>
</dbReference>
<gene>
    <name evidence="2" type="ORF">ACFSCW_11150</name>
</gene>
<reference evidence="3" key="1">
    <citation type="journal article" date="2019" name="Int. J. Syst. Evol. Microbiol.">
        <title>The Global Catalogue of Microorganisms (GCM) 10K type strain sequencing project: providing services to taxonomists for standard genome sequencing and annotation.</title>
        <authorList>
            <consortium name="The Broad Institute Genomics Platform"/>
            <consortium name="The Broad Institute Genome Sequencing Center for Infectious Disease"/>
            <person name="Wu L."/>
            <person name="Ma J."/>
        </authorList>
    </citation>
    <scope>NUCLEOTIDE SEQUENCE [LARGE SCALE GENOMIC DNA]</scope>
    <source>
        <strain evidence="3">CGMCC 1.16275</strain>
    </source>
</reference>
<comment type="caution">
    <text evidence="2">The sequence shown here is derived from an EMBL/GenBank/DDBJ whole genome shotgun (WGS) entry which is preliminary data.</text>
</comment>
<dbReference type="InterPro" id="IPR002545">
    <property type="entry name" value="CheW-lke_dom"/>
</dbReference>
<accession>A0ABW4I501</accession>
<dbReference type="RefSeq" id="WP_380889199.1">
    <property type="nucleotide sequence ID" value="NZ_JBHUDY010000001.1"/>
</dbReference>
<dbReference type="Proteomes" id="UP001597115">
    <property type="component" value="Unassembled WGS sequence"/>
</dbReference>
<keyword evidence="3" id="KW-1185">Reference proteome</keyword>
<dbReference type="PANTHER" id="PTHR22617:SF23">
    <property type="entry name" value="CHEMOTAXIS PROTEIN CHEW"/>
    <property type="match status" value="1"/>
</dbReference>
<evidence type="ECO:0000259" key="1">
    <source>
        <dbReference type="PROSITE" id="PS50851"/>
    </source>
</evidence>
<protein>
    <submittedName>
        <fullName evidence="2">Chemotaxis protein CheW</fullName>
    </submittedName>
</protein>
<feature type="domain" description="CheW-like" evidence="1">
    <location>
        <begin position="2"/>
        <end position="141"/>
    </location>
</feature>
<dbReference type="Pfam" id="PF01584">
    <property type="entry name" value="CheW"/>
    <property type="match status" value="3"/>
</dbReference>
<sequence length="453" mass="47004">MAAQLLAFRAGSRRYCVPAERVREVARIPKLTPVPHAPASLLGVGNVRGEALAVVSAARLLDAPGGDPRQVILLSGDKPVALAIDRVEGIVGEDAECERPDFAELLRAAFPERSASVGARRAASAGAADTEVARLALLCFAVGDQLFALPLDAIETVLRVPNDLARFPHGDAATLGTIAWRDSLVPVFSLAALLALPGQVGKAARIVVVRLGNQMFGVLVDRVEGLLRPPVDSIDPVPVALLRGEAEAVIQSIHRPRDGGRLISILAPDRLLREDMTARVIAAPARGTVEDMAGQAETVPLLLFETAGQRFAFPLDAVDQIAASPAKLTRLPQAPAFLAGMTSHRGEAVPVIDLSVHLGGQPAGRRKARLLMVSIAGAGAALRVDSVDSIARVPAEALAPAPGMGAGKAQSFGQVVTLDDGDTATLVLSPDDLFGQLEADLIAATAHGTAGPA</sequence>
<name>A0ABW4I501_9SPHN</name>
<dbReference type="Gene3D" id="2.30.30.40">
    <property type="entry name" value="SH3 Domains"/>
    <property type="match status" value="2"/>
</dbReference>
<dbReference type="InterPro" id="IPR039315">
    <property type="entry name" value="CheW"/>
</dbReference>
<feature type="domain" description="CheW-like" evidence="1">
    <location>
        <begin position="134"/>
        <end position="277"/>
    </location>
</feature>
<dbReference type="PROSITE" id="PS50851">
    <property type="entry name" value="CHEW"/>
    <property type="match status" value="3"/>
</dbReference>
<dbReference type="InterPro" id="IPR036061">
    <property type="entry name" value="CheW-like_dom_sf"/>
</dbReference>